<dbReference type="Pfam" id="PF00270">
    <property type="entry name" value="DEAD"/>
    <property type="match status" value="1"/>
</dbReference>
<proteinExistence type="inferred from homology"/>
<organism evidence="6 7">
    <name type="scientific">Porites evermanni</name>
    <dbReference type="NCBI Taxonomy" id="104178"/>
    <lineage>
        <taxon>Eukaryota</taxon>
        <taxon>Metazoa</taxon>
        <taxon>Cnidaria</taxon>
        <taxon>Anthozoa</taxon>
        <taxon>Hexacorallia</taxon>
        <taxon>Scleractinia</taxon>
        <taxon>Fungiina</taxon>
        <taxon>Poritidae</taxon>
        <taxon>Porites</taxon>
    </lineage>
</organism>
<evidence type="ECO:0000256" key="2">
    <source>
        <dbReference type="ARBA" id="ARBA00023125"/>
    </source>
</evidence>
<keyword evidence="4" id="KW-0539">Nucleus</keyword>
<dbReference type="Gene3D" id="3.40.50.300">
    <property type="entry name" value="P-loop containing nucleotide triphosphate hydrolases"/>
    <property type="match status" value="1"/>
</dbReference>
<comment type="similarity">
    <text evidence="1">Belongs to the helicase family. RecQ subfamily.</text>
</comment>
<evidence type="ECO:0000259" key="5">
    <source>
        <dbReference type="PROSITE" id="PS51192"/>
    </source>
</evidence>
<dbReference type="InterPro" id="IPR027417">
    <property type="entry name" value="P-loop_NTPase"/>
</dbReference>
<protein>
    <recommendedName>
        <fullName evidence="5">Helicase ATP-binding domain-containing protein</fullName>
    </recommendedName>
</protein>
<reference evidence="6 7" key="1">
    <citation type="submission" date="2022-05" db="EMBL/GenBank/DDBJ databases">
        <authorList>
            <consortium name="Genoscope - CEA"/>
            <person name="William W."/>
        </authorList>
    </citation>
    <scope>NUCLEOTIDE SEQUENCE [LARGE SCALE GENOMIC DNA]</scope>
</reference>
<keyword evidence="2" id="KW-0238">DNA-binding</keyword>
<dbReference type="PROSITE" id="PS51192">
    <property type="entry name" value="HELICASE_ATP_BIND_1"/>
    <property type="match status" value="1"/>
</dbReference>
<evidence type="ECO:0000313" key="6">
    <source>
        <dbReference type="EMBL" id="CAH3022187.1"/>
    </source>
</evidence>
<dbReference type="Proteomes" id="UP001159427">
    <property type="component" value="Unassembled WGS sequence"/>
</dbReference>
<evidence type="ECO:0000256" key="1">
    <source>
        <dbReference type="ARBA" id="ARBA00005446"/>
    </source>
</evidence>
<feature type="non-terminal residue" evidence="6">
    <location>
        <position position="208"/>
    </location>
</feature>
<accession>A0ABN8M220</accession>
<evidence type="ECO:0000313" key="7">
    <source>
        <dbReference type="Proteomes" id="UP001159427"/>
    </source>
</evidence>
<sequence>MADLEDFDSALEKALLALAGLGISLKLQSEQKQAVTTLLSRQDLLAVLPTGFGKSLIFQLLVRVKEILTGKPACVIVVCPLKSIVHDQLSKATAMGLTATSLSDASLEDVENGKYQLIFGSAEEILEKLFLSWLKKSNTPLHQNLAALIVDESHTVETWTGQRATTKKPRQKGTVAFRESFGKLGELSYELYVTHWEGGQIIEDHCSK</sequence>
<dbReference type="PANTHER" id="PTHR13710:SF153">
    <property type="entry name" value="RECQ-LIKE DNA HELICASE BLM"/>
    <property type="match status" value="1"/>
</dbReference>
<feature type="domain" description="Helicase ATP-binding" evidence="5">
    <location>
        <begin position="35"/>
        <end position="177"/>
    </location>
</feature>
<dbReference type="SMART" id="SM00487">
    <property type="entry name" value="DEXDc"/>
    <property type="match status" value="1"/>
</dbReference>
<comment type="caution">
    <text evidence="6">The sequence shown here is derived from an EMBL/GenBank/DDBJ whole genome shotgun (WGS) entry which is preliminary data.</text>
</comment>
<evidence type="ECO:0000256" key="4">
    <source>
        <dbReference type="ARBA" id="ARBA00023242"/>
    </source>
</evidence>
<dbReference type="InterPro" id="IPR014001">
    <property type="entry name" value="Helicase_ATP-bd"/>
</dbReference>
<keyword evidence="7" id="KW-1185">Reference proteome</keyword>
<name>A0ABN8M220_9CNID</name>
<dbReference type="InterPro" id="IPR011545">
    <property type="entry name" value="DEAD/DEAH_box_helicase_dom"/>
</dbReference>
<evidence type="ECO:0000256" key="3">
    <source>
        <dbReference type="ARBA" id="ARBA00023235"/>
    </source>
</evidence>
<dbReference type="EMBL" id="CALNXI010000209">
    <property type="protein sequence ID" value="CAH3022187.1"/>
    <property type="molecule type" value="Genomic_DNA"/>
</dbReference>
<dbReference type="SUPFAM" id="SSF52540">
    <property type="entry name" value="P-loop containing nucleoside triphosphate hydrolases"/>
    <property type="match status" value="1"/>
</dbReference>
<keyword evidence="3" id="KW-0413">Isomerase</keyword>
<gene>
    <name evidence="6" type="ORF">PEVE_00014408</name>
</gene>
<dbReference type="PANTHER" id="PTHR13710">
    <property type="entry name" value="DNA HELICASE RECQ FAMILY MEMBER"/>
    <property type="match status" value="1"/>
</dbReference>